<keyword evidence="5 8" id="KW-0472">Membrane</keyword>
<evidence type="ECO:0000313" key="11">
    <source>
        <dbReference type="Proteomes" id="UP000031643"/>
    </source>
</evidence>
<dbReference type="HOGENOM" id="CLU_053325_2_2_5"/>
<dbReference type="GO" id="GO:0017038">
    <property type="term" value="P:protein import"/>
    <property type="evidence" value="ECO:0007669"/>
    <property type="project" value="TreeGrafter"/>
</dbReference>
<organism evidence="10 11">
    <name type="scientific">Methyloceanibacter caenitepidi</name>
    <dbReference type="NCBI Taxonomy" id="1384459"/>
    <lineage>
        <taxon>Bacteria</taxon>
        <taxon>Pseudomonadati</taxon>
        <taxon>Pseudomonadota</taxon>
        <taxon>Alphaproteobacteria</taxon>
        <taxon>Hyphomicrobiales</taxon>
        <taxon>Hyphomicrobiaceae</taxon>
        <taxon>Methyloceanibacter</taxon>
    </lineage>
</organism>
<evidence type="ECO:0000256" key="7">
    <source>
        <dbReference type="SAM" id="MobiDB-lite"/>
    </source>
</evidence>
<keyword evidence="2" id="KW-1003">Cell membrane</keyword>
<evidence type="ECO:0000256" key="3">
    <source>
        <dbReference type="ARBA" id="ARBA00022692"/>
    </source>
</evidence>
<dbReference type="InterPro" id="IPR050790">
    <property type="entry name" value="ExbB/TolQ_transport"/>
</dbReference>
<evidence type="ECO:0000313" key="10">
    <source>
        <dbReference type="EMBL" id="BAQ18593.1"/>
    </source>
</evidence>
<dbReference type="Pfam" id="PF01618">
    <property type="entry name" value="MotA_ExbB"/>
    <property type="match status" value="1"/>
</dbReference>
<feature type="transmembrane region" description="Helical" evidence="8">
    <location>
        <begin position="28"/>
        <end position="48"/>
    </location>
</feature>
<dbReference type="InterPro" id="IPR002898">
    <property type="entry name" value="MotA_ExbB_proton_chnl"/>
</dbReference>
<name>A0A0A8K6L2_9HYPH</name>
<evidence type="ECO:0000256" key="1">
    <source>
        <dbReference type="ARBA" id="ARBA00004651"/>
    </source>
</evidence>
<comment type="similarity">
    <text evidence="6">Belongs to the exbB/tolQ family.</text>
</comment>
<keyword evidence="11" id="KW-1185">Reference proteome</keyword>
<evidence type="ECO:0000256" key="6">
    <source>
        <dbReference type="RuleBase" id="RU004057"/>
    </source>
</evidence>
<accession>A0A0A8K6L2</accession>
<dbReference type="PANTHER" id="PTHR30625:SF16">
    <property type="entry name" value="BIOPOLYMER TRANSPORT PROTEIN EXBB"/>
    <property type="match status" value="1"/>
</dbReference>
<keyword evidence="3 8" id="KW-0812">Transmembrane</keyword>
<dbReference type="STRING" id="1384459.GL4_3162"/>
<dbReference type="AlphaFoldDB" id="A0A0A8K6L2"/>
<feature type="transmembrane region" description="Helical" evidence="8">
    <location>
        <begin position="165"/>
        <end position="187"/>
    </location>
</feature>
<keyword evidence="6" id="KW-0653">Protein transport</keyword>
<dbReference type="RefSeq" id="WP_244462638.1">
    <property type="nucleotide sequence ID" value="NZ_AP014648.1"/>
</dbReference>
<protein>
    <submittedName>
        <fullName evidence="10">MotA/TolQ/ExbB proton channel family protein</fullName>
    </submittedName>
</protein>
<feature type="region of interest" description="Disordered" evidence="7">
    <location>
        <begin position="214"/>
        <end position="240"/>
    </location>
</feature>
<keyword evidence="6" id="KW-0813">Transport</keyword>
<dbReference type="PANTHER" id="PTHR30625">
    <property type="entry name" value="PROTEIN TOLQ"/>
    <property type="match status" value="1"/>
</dbReference>
<reference evidence="10 11" key="1">
    <citation type="submission" date="2014-09" db="EMBL/GenBank/DDBJ databases">
        <title>Genome sequencing of Methyloceanibacter caenitepidi Gela4.</title>
        <authorList>
            <person name="Takeuchi M."/>
            <person name="Susumu S."/>
            <person name="Kamagata Y."/>
            <person name="Oshima K."/>
            <person name="Hattori M."/>
            <person name="Iwasaki W."/>
        </authorList>
    </citation>
    <scope>NUCLEOTIDE SEQUENCE [LARGE SCALE GENOMIC DNA]</scope>
    <source>
        <strain evidence="10 11">Gela4</strain>
    </source>
</reference>
<dbReference type="Proteomes" id="UP000031643">
    <property type="component" value="Chromosome"/>
</dbReference>
<evidence type="ECO:0000256" key="5">
    <source>
        <dbReference type="ARBA" id="ARBA00023136"/>
    </source>
</evidence>
<feature type="domain" description="MotA/TolQ/ExbB proton channel" evidence="9">
    <location>
        <begin position="97"/>
        <end position="192"/>
    </location>
</feature>
<dbReference type="GO" id="GO:0005886">
    <property type="term" value="C:plasma membrane"/>
    <property type="evidence" value="ECO:0007669"/>
    <property type="project" value="UniProtKB-SubCell"/>
</dbReference>
<evidence type="ECO:0000256" key="8">
    <source>
        <dbReference type="SAM" id="Phobius"/>
    </source>
</evidence>
<dbReference type="KEGG" id="mcg:GL4_3162"/>
<evidence type="ECO:0000256" key="4">
    <source>
        <dbReference type="ARBA" id="ARBA00022989"/>
    </source>
</evidence>
<gene>
    <name evidence="10" type="ORF">GL4_3162</name>
</gene>
<dbReference type="EMBL" id="AP014648">
    <property type="protein sequence ID" value="BAQ18593.1"/>
    <property type="molecule type" value="Genomic_DNA"/>
</dbReference>
<feature type="transmembrane region" description="Helical" evidence="8">
    <location>
        <begin position="122"/>
        <end position="145"/>
    </location>
</feature>
<proteinExistence type="inferred from homology"/>
<keyword evidence="4 8" id="KW-1133">Transmembrane helix</keyword>
<sequence length="240" mass="25597">MEVEQEIAVAAAAHDYSVWGLLMQADPVVKGVILLLVLASVACWAIIFEKIVRVNWLKGGIRRLAKTRSSADKGGFPRKVLEAGEAELQADFDDTPIERRYRVETALRHALKTQIQKVEVGLPFLATVGSAAPFVGLFGTVWGIVNSFTAIATQKDTSLAVVAPGIAEALIVTAIGLAAAIPAVVAYNQISVALGRAFAKGNDAIIEIARDLTEDETEATPQSRRARGDNVEPLRAGKPS</sequence>
<evidence type="ECO:0000259" key="9">
    <source>
        <dbReference type="Pfam" id="PF01618"/>
    </source>
</evidence>
<comment type="subcellular location">
    <subcellularLocation>
        <location evidence="1">Cell membrane</location>
        <topology evidence="1">Multi-pass membrane protein</topology>
    </subcellularLocation>
    <subcellularLocation>
        <location evidence="6">Membrane</location>
        <topology evidence="6">Multi-pass membrane protein</topology>
    </subcellularLocation>
</comment>
<evidence type="ECO:0000256" key="2">
    <source>
        <dbReference type="ARBA" id="ARBA00022475"/>
    </source>
</evidence>